<proteinExistence type="predicted"/>
<feature type="transmembrane region" description="Helical" evidence="1">
    <location>
        <begin position="170"/>
        <end position="198"/>
    </location>
</feature>
<name>A0A0R3SRS4_HYMDI</name>
<organism evidence="2">
    <name type="scientific">Hymenolepis diminuta</name>
    <name type="common">Rat tapeworm</name>
    <dbReference type="NCBI Taxonomy" id="6216"/>
    <lineage>
        <taxon>Eukaryota</taxon>
        <taxon>Metazoa</taxon>
        <taxon>Spiralia</taxon>
        <taxon>Lophotrochozoa</taxon>
        <taxon>Platyhelminthes</taxon>
        <taxon>Cestoda</taxon>
        <taxon>Eucestoda</taxon>
        <taxon>Cyclophyllidea</taxon>
        <taxon>Hymenolepididae</taxon>
        <taxon>Hymenolepis</taxon>
    </lineage>
</organism>
<evidence type="ECO:0000256" key="1">
    <source>
        <dbReference type="SAM" id="Phobius"/>
    </source>
</evidence>
<keyword evidence="1" id="KW-0812">Transmembrane</keyword>
<dbReference type="WBParaSite" id="HDID_0000790601-mRNA-1">
    <property type="protein sequence ID" value="HDID_0000790601-mRNA-1"/>
    <property type="gene ID" value="HDID_0000790601"/>
</dbReference>
<sequence length="212" mass="24323">LYLSPIMPPIATLVQLSLILTPCLRICPNLRHYRVLLQKENGLYFFRAKSRNVLVSITEFQLNQSWSFVLINRHWRIANSKSPRKSVQPNLFLTQMGQIPLYAPVLKLLGITFISVLVDLCKECLILVDLDSKCSKVIPPLNCSIFNTSSRYSPLIGYQKLLRPKMSLGFLLLTLRSFAIVQISLLFTLYLISIVWMINLHRTLHVGVQVRV</sequence>
<protein>
    <submittedName>
        <fullName evidence="2">Ovule protein</fullName>
    </submittedName>
</protein>
<dbReference type="AlphaFoldDB" id="A0A0R3SRS4"/>
<evidence type="ECO:0000313" key="2">
    <source>
        <dbReference type="WBParaSite" id="HDID_0000790601-mRNA-1"/>
    </source>
</evidence>
<accession>A0A0R3SRS4</accession>
<reference evidence="2" key="1">
    <citation type="submission" date="2017-02" db="UniProtKB">
        <authorList>
            <consortium name="WormBaseParasite"/>
        </authorList>
    </citation>
    <scope>IDENTIFICATION</scope>
</reference>
<keyword evidence="1" id="KW-1133">Transmembrane helix</keyword>
<keyword evidence="1" id="KW-0472">Membrane</keyword>